<sequence>MAGKLVEGLMHRFLPRGMRLPDIFGGGSVAATLELLGKADVFKPQGKLKTERPLYLRPLLPAFAAVDAMVALSDGRLVLLQTSLADTHSRDFGTMLRIIARLPNGAGVHVGDGVFYCLVGSTDFRVRNLAHTVANTLTWLQGLSEDSPKKFSESQPRLRVRGSATFRSSGSLSITR</sequence>
<dbReference type="EMBL" id="JARJCW010000202">
    <property type="protein sequence ID" value="KAJ7186354.1"/>
    <property type="molecule type" value="Genomic_DNA"/>
</dbReference>
<accession>A0AAD6UJM7</accession>
<dbReference type="Proteomes" id="UP001219525">
    <property type="component" value="Unassembled WGS sequence"/>
</dbReference>
<proteinExistence type="predicted"/>
<gene>
    <name evidence="1" type="ORF">GGX14DRAFT_581111</name>
</gene>
<evidence type="ECO:0000313" key="2">
    <source>
        <dbReference type="Proteomes" id="UP001219525"/>
    </source>
</evidence>
<dbReference type="AlphaFoldDB" id="A0AAD6UJM7"/>
<name>A0AAD6UJM7_9AGAR</name>
<reference evidence="1" key="1">
    <citation type="submission" date="2023-03" db="EMBL/GenBank/DDBJ databases">
        <title>Massive genome expansion in bonnet fungi (Mycena s.s.) driven by repeated elements and novel gene families across ecological guilds.</title>
        <authorList>
            <consortium name="Lawrence Berkeley National Laboratory"/>
            <person name="Harder C.B."/>
            <person name="Miyauchi S."/>
            <person name="Viragh M."/>
            <person name="Kuo A."/>
            <person name="Thoen E."/>
            <person name="Andreopoulos B."/>
            <person name="Lu D."/>
            <person name="Skrede I."/>
            <person name="Drula E."/>
            <person name="Henrissat B."/>
            <person name="Morin E."/>
            <person name="Kohler A."/>
            <person name="Barry K."/>
            <person name="LaButti K."/>
            <person name="Morin E."/>
            <person name="Salamov A."/>
            <person name="Lipzen A."/>
            <person name="Mereny Z."/>
            <person name="Hegedus B."/>
            <person name="Baldrian P."/>
            <person name="Stursova M."/>
            <person name="Weitz H."/>
            <person name="Taylor A."/>
            <person name="Grigoriev I.V."/>
            <person name="Nagy L.G."/>
            <person name="Martin F."/>
            <person name="Kauserud H."/>
        </authorList>
    </citation>
    <scope>NUCLEOTIDE SEQUENCE</scope>
    <source>
        <strain evidence="1">9144</strain>
    </source>
</reference>
<evidence type="ECO:0000313" key="1">
    <source>
        <dbReference type="EMBL" id="KAJ7186354.1"/>
    </source>
</evidence>
<protein>
    <submittedName>
        <fullName evidence="1">Uncharacterized protein</fullName>
    </submittedName>
</protein>
<organism evidence="1 2">
    <name type="scientific">Mycena pura</name>
    <dbReference type="NCBI Taxonomy" id="153505"/>
    <lineage>
        <taxon>Eukaryota</taxon>
        <taxon>Fungi</taxon>
        <taxon>Dikarya</taxon>
        <taxon>Basidiomycota</taxon>
        <taxon>Agaricomycotina</taxon>
        <taxon>Agaricomycetes</taxon>
        <taxon>Agaricomycetidae</taxon>
        <taxon>Agaricales</taxon>
        <taxon>Marasmiineae</taxon>
        <taxon>Mycenaceae</taxon>
        <taxon>Mycena</taxon>
    </lineage>
</organism>
<comment type="caution">
    <text evidence="1">The sequence shown here is derived from an EMBL/GenBank/DDBJ whole genome shotgun (WGS) entry which is preliminary data.</text>
</comment>
<keyword evidence="2" id="KW-1185">Reference proteome</keyword>